<keyword evidence="3" id="KW-1185">Reference proteome</keyword>
<sequence length="328" mass="36054">MRKELARMNHPVRDYANDRYPQKPYDLVREMLVALGIIGVLVIILAVVFSTPDVPPLTAKQVSQQAPSLLVQTALDDLSKQDPISTYGPPYTNTPGAAQSLGFFSPQSWAGVQLPMNPAQEEVIAPLEKILPIDPVLKQSIEAWNNASAKQQTAWTGAASKQLQKAVVTSTSIQWPGNPSQYGPLPQLMDAYLSLANSGLLESAIDGAGGPMPSTDRTTSLLLLQGQPDALYADKLDMTGDEWGIIKETGNYPGAVWLWYYTLLYQIPPFNNSSAADLLVVLTVFLVTFVLILVPFIPGLRSIPRMLGVYRLIWRSYYQETRKGGNKH</sequence>
<dbReference type="STRING" id="471514.AN477_21800"/>
<dbReference type="AlphaFoldDB" id="A0A0P9EDV5"/>
<evidence type="ECO:0008006" key="4">
    <source>
        <dbReference type="Google" id="ProtNLM"/>
    </source>
</evidence>
<name>A0A0P9EDV5_9BACL</name>
<feature type="transmembrane region" description="Helical" evidence="1">
    <location>
        <begin position="278"/>
        <end position="297"/>
    </location>
</feature>
<dbReference type="Proteomes" id="UP000050482">
    <property type="component" value="Unassembled WGS sequence"/>
</dbReference>
<organism evidence="2 3">
    <name type="scientific">Alicyclobacillus ferrooxydans</name>
    <dbReference type="NCBI Taxonomy" id="471514"/>
    <lineage>
        <taxon>Bacteria</taxon>
        <taxon>Bacillati</taxon>
        <taxon>Bacillota</taxon>
        <taxon>Bacilli</taxon>
        <taxon>Bacillales</taxon>
        <taxon>Alicyclobacillaceae</taxon>
        <taxon>Alicyclobacillus</taxon>
    </lineage>
</organism>
<comment type="caution">
    <text evidence="2">The sequence shown here is derived from an EMBL/GenBank/DDBJ whole genome shotgun (WGS) entry which is preliminary data.</text>
</comment>
<accession>A0A0P9EDV5</accession>
<dbReference type="PATRIC" id="fig|471514.4.peg.3931"/>
<keyword evidence="1" id="KW-0812">Transmembrane</keyword>
<keyword evidence="1" id="KW-1133">Transmembrane helix</keyword>
<evidence type="ECO:0000313" key="3">
    <source>
        <dbReference type="Proteomes" id="UP000050482"/>
    </source>
</evidence>
<feature type="transmembrane region" description="Helical" evidence="1">
    <location>
        <begin position="32"/>
        <end position="51"/>
    </location>
</feature>
<keyword evidence="1" id="KW-0472">Membrane</keyword>
<proteinExistence type="predicted"/>
<gene>
    <name evidence="2" type="ORF">AN477_21800</name>
</gene>
<protein>
    <recommendedName>
        <fullName evidence="4">Cytochrome B6</fullName>
    </recommendedName>
</protein>
<dbReference type="EMBL" id="LJCO01000097">
    <property type="protein sequence ID" value="KPV40526.1"/>
    <property type="molecule type" value="Genomic_DNA"/>
</dbReference>
<evidence type="ECO:0000256" key="1">
    <source>
        <dbReference type="SAM" id="Phobius"/>
    </source>
</evidence>
<reference evidence="2 3" key="1">
    <citation type="submission" date="2015-09" db="EMBL/GenBank/DDBJ databases">
        <title>Draft genome sequence of Alicyclobacillus ferrooxydans DSM 22381.</title>
        <authorList>
            <person name="Hemp J."/>
        </authorList>
    </citation>
    <scope>NUCLEOTIDE SEQUENCE [LARGE SCALE GENOMIC DNA]</scope>
    <source>
        <strain evidence="2 3">TC-34</strain>
    </source>
</reference>
<evidence type="ECO:0000313" key="2">
    <source>
        <dbReference type="EMBL" id="KPV40526.1"/>
    </source>
</evidence>